<reference evidence="3" key="1">
    <citation type="submission" date="2021-12" db="EMBL/GenBank/DDBJ databases">
        <authorList>
            <person name="King R."/>
        </authorList>
    </citation>
    <scope>NUCLEOTIDE SEQUENCE</scope>
</reference>
<dbReference type="Pfam" id="PF12796">
    <property type="entry name" value="Ank_2"/>
    <property type="match status" value="2"/>
</dbReference>
<feature type="compositionally biased region" description="Polar residues" evidence="2">
    <location>
        <begin position="760"/>
        <end position="769"/>
    </location>
</feature>
<dbReference type="Gene3D" id="1.20.890.10">
    <property type="entry name" value="cAMP-dependent protein kinase regulatory subunit, dimerization-anchoring domain"/>
    <property type="match status" value="1"/>
</dbReference>
<gene>
    <name evidence="3" type="ORF">BEMITA_LOCUS8486</name>
</gene>
<dbReference type="InterPro" id="IPR036770">
    <property type="entry name" value="Ankyrin_rpt-contain_sf"/>
</dbReference>
<evidence type="ECO:0000256" key="2">
    <source>
        <dbReference type="SAM" id="MobiDB-lite"/>
    </source>
</evidence>
<name>A0A9P0ADV3_BEMTA</name>
<dbReference type="InterPro" id="IPR002110">
    <property type="entry name" value="Ankyrin_rpt"/>
</dbReference>
<dbReference type="Proteomes" id="UP001152759">
    <property type="component" value="Chromosome 5"/>
</dbReference>
<dbReference type="PROSITE" id="PS50297">
    <property type="entry name" value="ANK_REP_REGION"/>
    <property type="match status" value="3"/>
</dbReference>
<feature type="region of interest" description="Disordered" evidence="2">
    <location>
        <begin position="1197"/>
        <end position="1224"/>
    </location>
</feature>
<dbReference type="Pfam" id="PF05186">
    <property type="entry name" value="Dpy-30"/>
    <property type="match status" value="1"/>
</dbReference>
<feature type="region of interest" description="Disordered" evidence="2">
    <location>
        <begin position="1066"/>
        <end position="1090"/>
    </location>
</feature>
<feature type="region of interest" description="Disordered" evidence="2">
    <location>
        <begin position="450"/>
        <end position="499"/>
    </location>
</feature>
<proteinExistence type="predicted"/>
<feature type="compositionally biased region" description="Basic and acidic residues" evidence="2">
    <location>
        <begin position="459"/>
        <end position="469"/>
    </location>
</feature>
<dbReference type="PANTHER" id="PTHR24172">
    <property type="entry name" value="ANK_REP_REGION DOMAIN-CONTAINING PROTEIN"/>
    <property type="match status" value="1"/>
</dbReference>
<feature type="compositionally biased region" description="Polar residues" evidence="2">
    <location>
        <begin position="539"/>
        <end position="555"/>
    </location>
</feature>
<dbReference type="InterPro" id="IPR007858">
    <property type="entry name" value="Dpy-30_motif"/>
</dbReference>
<feature type="compositionally biased region" description="Basic and acidic residues" evidence="2">
    <location>
        <begin position="1066"/>
        <end position="1080"/>
    </location>
</feature>
<dbReference type="CDD" id="cd22966">
    <property type="entry name" value="DD_DYDC-like"/>
    <property type="match status" value="1"/>
</dbReference>
<feature type="compositionally biased region" description="Polar residues" evidence="2">
    <location>
        <begin position="577"/>
        <end position="589"/>
    </location>
</feature>
<evidence type="ECO:0000313" key="3">
    <source>
        <dbReference type="EMBL" id="CAH0389679.1"/>
    </source>
</evidence>
<dbReference type="PROSITE" id="PS50088">
    <property type="entry name" value="ANK_REPEAT"/>
    <property type="match status" value="4"/>
</dbReference>
<dbReference type="Pfam" id="PF00023">
    <property type="entry name" value="Ank"/>
    <property type="match status" value="1"/>
</dbReference>
<keyword evidence="4" id="KW-1185">Reference proteome</keyword>
<feature type="compositionally biased region" description="Polar residues" evidence="2">
    <location>
        <begin position="1205"/>
        <end position="1224"/>
    </location>
</feature>
<feature type="compositionally biased region" description="Polar residues" evidence="2">
    <location>
        <begin position="678"/>
        <end position="689"/>
    </location>
</feature>
<dbReference type="PANTHER" id="PTHR24172:SF4">
    <property type="entry name" value="ANK_REP_REGION DOMAIN-CONTAINING PROTEIN"/>
    <property type="match status" value="1"/>
</dbReference>
<feature type="compositionally biased region" description="Basic and acidic residues" evidence="2">
    <location>
        <begin position="595"/>
        <end position="609"/>
    </location>
</feature>
<dbReference type="Gene3D" id="1.25.40.20">
    <property type="entry name" value="Ankyrin repeat-containing domain"/>
    <property type="match status" value="4"/>
</dbReference>
<evidence type="ECO:0000313" key="4">
    <source>
        <dbReference type="Proteomes" id="UP001152759"/>
    </source>
</evidence>
<dbReference type="SUPFAM" id="SSF48403">
    <property type="entry name" value="Ankyrin repeat"/>
    <property type="match status" value="2"/>
</dbReference>
<evidence type="ECO:0000256" key="1">
    <source>
        <dbReference type="PROSITE-ProRule" id="PRU00023"/>
    </source>
</evidence>
<feature type="region of interest" description="Disordered" evidence="2">
    <location>
        <begin position="623"/>
        <end position="794"/>
    </location>
</feature>
<feature type="repeat" description="ANK" evidence="1">
    <location>
        <begin position="1426"/>
        <end position="1459"/>
    </location>
</feature>
<feature type="region of interest" description="Disordered" evidence="2">
    <location>
        <begin position="1"/>
        <end position="20"/>
    </location>
</feature>
<dbReference type="SMART" id="SM00248">
    <property type="entry name" value="ANK"/>
    <property type="match status" value="9"/>
</dbReference>
<dbReference type="InterPro" id="IPR049630">
    <property type="entry name" value="DYDC-like_DD"/>
</dbReference>
<feature type="compositionally biased region" description="Basic and acidic residues" evidence="2">
    <location>
        <begin position="646"/>
        <end position="665"/>
    </location>
</feature>
<accession>A0A9P0ADV3</accession>
<sequence>MAKSNEKTAPAAARPRKPRKRLSTNRFENGLFLHSNPPRALSMQLSEIRRWIRAGDLDKLENVILDGQGQKLLSEFSSDVRTQEFLKTVPAYMARLDILHESVARGRLWDVKLLLGSKGEGDNLSKKAARLVLSKDRYGLGLLHKAVKRADLQTIDWLIENYPNVIHVRDKDRRTALHFCGVSGDPEGTWRRLTDAGADPAALDAFARTPAFYMHRPDQFHAHQPRRYAHQHPQPNNKNLKHNVPIQVRPANIRTWIHDQNLGKLKRVLWEGQGDKLRMETSAHPAVRKFLAAVPYIMGIIKDTHHATVHNNLQMLKRKTADPVPPEILLSKDTNGLNPLHKAAGLGFTDVVRYIVDRCPEAVSRLDNEGRTPLHYAAIQKDGQQIFNMLQNVGGDQKIFDSRGKTASYYKLKPNELDMKLLQTIPSAPRNSSVMPTGWSWELFNDWESGPSTHSNSQKSEDSTFKPEDASQNDISDYKNEPESNGLHLSDTNGTQVKDKEMTVDENRYGDSNNNETNSEHKALDKSLELHALEGISHASNTSSRIKARDSSNVNLKKDTPADVNGKISALHERISKSISSNDSGNRRGTNTHRGHSDSETSLNESEKERFVKLEDEFRDEHIKNVSKENSENNNIIVLPPPADMNTDKQEDNEGHSKSSDRQNDANKPNDSPEKETVQNVQDSENSDVSVYKRRQSATHDGSPSPKKENTSEDNNNNNTEEKKSPAQATEDEHDHGELHNLPNEGATTRSHLHKHPNDGANTQSNLHNHPNEGIEERSDSQDTPTEDNGPRREENLLKIVDDELRENQELTSQVFESVKKKQGPESEELAEITSNSTRYRSISAIPPAPPIGETVVREFDNGVEMTDREEVTEELEKASLQSRQHAQQLVEEADLEKLAEMVLSGQGTALLGLTSQDPRVNSFLEAVPSYLRTIDSVHKACMRGDLRGLGQALTRRNLAVARDGEAYFKPTPLHVATLFEHGELLEYLAARFPETLHARDAKGRTALHYAATLPDPQHRLYQALLRLGADPTLPDEEGYNPDQYLKNRHLLQHSYLMEIYRRQNAAEKNETQDSEEKKPPTPKRPPSIGNLQIFGAEDGRYLSQIPNLTKTSRKILSAGSYLQITDITMDDHTSLSVGGPLIKGLTEVVNVRPENPVKYLGNFLVNYEEKSGDTDEKLQKGRFEIVASTSRPAIMSSADKNKGYNLQKSKSASGLKSPTSSHSIQIRSNFNPIARDEFGQSMVHLAAARPHSRNAFYELLIELDSNISLRDALYRTARDIAVLASKIENAVSIDKYVLYLVAKGEIDRLRELMLDGYDHLADLETPEPPQKVAEDRGHEAVVALFDNIKSFQEKRDAFHGAIRVGDEAKVEEIVKENPGTIRDLAVAKNIQSRCSLHVALLAQAEDIVKFLVERFPQTLRIGDNLERTPLHYAMALNKVEMVSNILIQAGAERVAKDLKGRQPSYYFMNKSDIHELQEEEKQLREQPEEQPPEG</sequence>
<keyword evidence="1" id="KW-0040">ANK repeat</keyword>
<dbReference type="EMBL" id="OU963866">
    <property type="protein sequence ID" value="CAH0389679.1"/>
    <property type="molecule type" value="Genomic_DNA"/>
</dbReference>
<feature type="compositionally biased region" description="Basic and acidic residues" evidence="2">
    <location>
        <begin position="720"/>
        <end position="739"/>
    </location>
</feature>
<protein>
    <submittedName>
        <fullName evidence="3">Uncharacterized protein</fullName>
    </submittedName>
</protein>
<feature type="region of interest" description="Disordered" evidence="2">
    <location>
        <begin position="539"/>
        <end position="609"/>
    </location>
</feature>
<feature type="repeat" description="ANK" evidence="1">
    <location>
        <begin position="1003"/>
        <end position="1037"/>
    </location>
</feature>
<organism evidence="3 4">
    <name type="scientific">Bemisia tabaci</name>
    <name type="common">Sweetpotato whitefly</name>
    <name type="synonym">Aleurodes tabaci</name>
    <dbReference type="NCBI Taxonomy" id="7038"/>
    <lineage>
        <taxon>Eukaryota</taxon>
        <taxon>Metazoa</taxon>
        <taxon>Ecdysozoa</taxon>
        <taxon>Arthropoda</taxon>
        <taxon>Hexapoda</taxon>
        <taxon>Insecta</taxon>
        <taxon>Pterygota</taxon>
        <taxon>Neoptera</taxon>
        <taxon>Paraneoptera</taxon>
        <taxon>Hemiptera</taxon>
        <taxon>Sternorrhyncha</taxon>
        <taxon>Aleyrodoidea</taxon>
        <taxon>Aleyrodidae</taxon>
        <taxon>Aleyrodinae</taxon>
        <taxon>Bemisia</taxon>
    </lineage>
</organism>
<feature type="compositionally biased region" description="Basic and acidic residues" evidence="2">
    <location>
        <begin position="770"/>
        <end position="781"/>
    </location>
</feature>
<feature type="repeat" description="ANK" evidence="1">
    <location>
        <begin position="1239"/>
        <end position="1273"/>
    </location>
</feature>
<feature type="repeat" description="ANK" evidence="1">
    <location>
        <begin position="369"/>
        <end position="402"/>
    </location>
</feature>